<feature type="transmembrane region" description="Helical" evidence="1">
    <location>
        <begin position="13"/>
        <end position="34"/>
    </location>
</feature>
<dbReference type="Proteomes" id="UP000182135">
    <property type="component" value="Unassembled WGS sequence"/>
</dbReference>
<reference evidence="3 4" key="1">
    <citation type="submission" date="2016-10" db="EMBL/GenBank/DDBJ databases">
        <authorList>
            <person name="de Groot N.N."/>
        </authorList>
    </citation>
    <scope>NUCLEOTIDE SEQUENCE [LARGE SCALE GENOMIC DNA]</scope>
    <source>
        <strain evidence="3 4">NLAE-zl-G419</strain>
    </source>
</reference>
<dbReference type="EMBL" id="QAMZ01000007">
    <property type="protein sequence ID" value="PWL55355.1"/>
    <property type="molecule type" value="Genomic_DNA"/>
</dbReference>
<dbReference type="AlphaFoldDB" id="A0A1I2KM78"/>
<dbReference type="Pfam" id="PF06541">
    <property type="entry name" value="ABC_trans_CmpB"/>
    <property type="match status" value="1"/>
</dbReference>
<organism evidence="3 4">
    <name type="scientific">Clostridium cadaveris</name>
    <dbReference type="NCBI Taxonomy" id="1529"/>
    <lineage>
        <taxon>Bacteria</taxon>
        <taxon>Bacillati</taxon>
        <taxon>Bacillota</taxon>
        <taxon>Clostridia</taxon>
        <taxon>Eubacteriales</taxon>
        <taxon>Clostridiaceae</taxon>
        <taxon>Clostridium</taxon>
    </lineage>
</organism>
<dbReference type="STRING" id="1529.SAMN04487885_10674"/>
<keyword evidence="1" id="KW-0812">Transmembrane</keyword>
<evidence type="ECO:0000313" key="4">
    <source>
        <dbReference type="Proteomes" id="UP000182135"/>
    </source>
</evidence>
<proteinExistence type="predicted"/>
<dbReference type="RefSeq" id="WP_074844924.1">
    <property type="nucleotide sequence ID" value="NZ_FOOE01000006.1"/>
</dbReference>
<dbReference type="eggNOG" id="COG4905">
    <property type="taxonomic scope" value="Bacteria"/>
</dbReference>
<feature type="transmembrane region" description="Helical" evidence="1">
    <location>
        <begin position="115"/>
        <end position="133"/>
    </location>
</feature>
<feature type="transmembrane region" description="Helical" evidence="1">
    <location>
        <begin position="46"/>
        <end position="68"/>
    </location>
</feature>
<evidence type="ECO:0000313" key="5">
    <source>
        <dbReference type="Proteomes" id="UP000246114"/>
    </source>
</evidence>
<keyword evidence="1" id="KW-1133">Transmembrane helix</keyword>
<dbReference type="OrthoDB" id="9789229at2"/>
<feature type="transmembrane region" description="Helical" evidence="1">
    <location>
        <begin position="74"/>
        <end position="94"/>
    </location>
</feature>
<dbReference type="InterPro" id="IPR010540">
    <property type="entry name" value="CmpB_TMEM229"/>
</dbReference>
<name>A0A1I2KM78_9CLOT</name>
<reference evidence="2 5" key="2">
    <citation type="submission" date="2018-03" db="EMBL/GenBank/DDBJ databases">
        <title>The uncultured portion of the human microbiome is neutrally assembled.</title>
        <authorList>
            <person name="Jeraldo P."/>
            <person name="Boardman L."/>
            <person name="White B.A."/>
            <person name="Nelson H."/>
            <person name="Goldenfeld N."/>
            <person name="Chia N."/>
        </authorList>
    </citation>
    <scope>NUCLEOTIDE SEQUENCE [LARGE SCALE GENOMIC DNA]</scope>
    <source>
        <strain evidence="2">CIM:MAG 903</strain>
    </source>
</reference>
<evidence type="ECO:0000313" key="2">
    <source>
        <dbReference type="EMBL" id="PWL55355.1"/>
    </source>
</evidence>
<accession>A0A1I2KM78</accession>
<keyword evidence="1" id="KW-0472">Membrane</keyword>
<dbReference type="Proteomes" id="UP000246114">
    <property type="component" value="Unassembled WGS sequence"/>
</dbReference>
<protein>
    <submittedName>
        <fullName evidence="3">Uncharacterized membrane protein</fullName>
    </submittedName>
</protein>
<evidence type="ECO:0000256" key="1">
    <source>
        <dbReference type="SAM" id="Phobius"/>
    </source>
</evidence>
<keyword evidence="4" id="KW-1185">Reference proteome</keyword>
<feature type="transmembrane region" description="Helical" evidence="1">
    <location>
        <begin position="153"/>
        <end position="174"/>
    </location>
</feature>
<dbReference type="EMBL" id="FOOE01000006">
    <property type="protein sequence ID" value="SFF67429.1"/>
    <property type="molecule type" value="Genomic_DNA"/>
</dbReference>
<gene>
    <name evidence="2" type="ORF">DBY38_01920</name>
    <name evidence="3" type="ORF">SAMN04487885_10674</name>
</gene>
<sequence>MDSFAQGINMYKLIWVFVIGCVLGYMAEMLWCYLKHGYFESRKGVIYGPISPVYGFGAVLLTLTLNPIAETNGVFIFLACAVIGALFEYICSLFQEKVFGTISWEYSHTPLNLNGRTNASFAVCWGFLGLIFIRNTYPYISDFIENIPNHIGIPLTWFIAAFFLWDLIISSLAVNRQRQRRENIEINNSLTRFLDKHYPDERLEKIYANMQVVKKAPKMSLQKEAI</sequence>
<evidence type="ECO:0000313" key="3">
    <source>
        <dbReference type="EMBL" id="SFF67429.1"/>
    </source>
</evidence>